<dbReference type="STRING" id="754476.Q7A_1954"/>
<keyword evidence="10 19" id="KW-1133">Transmembrane helix</keyword>
<evidence type="ECO:0000256" key="13">
    <source>
        <dbReference type="ARBA" id="ARBA00023209"/>
    </source>
</evidence>
<keyword evidence="14" id="KW-1208">Phospholipid metabolism</keyword>
<keyword evidence="9 17" id="KW-0067">ATP-binding</keyword>
<dbReference type="PROSITE" id="PS01069">
    <property type="entry name" value="DAGK_PROKAR"/>
    <property type="match status" value="1"/>
</dbReference>
<feature type="binding site" evidence="18">
    <location>
        <position position="20"/>
    </location>
    <ligand>
        <name>a divalent metal cation</name>
        <dbReference type="ChEBI" id="CHEBI:60240"/>
    </ligand>
</feature>
<dbReference type="PATRIC" id="fig|754476.3.peg.1932"/>
<keyword evidence="13" id="KW-0594">Phospholipid biosynthesis</keyword>
<comment type="subcellular location">
    <subcellularLocation>
        <location evidence="1">Cell membrane</location>
        <topology evidence="1">Multi-pass membrane protein</topology>
    </subcellularLocation>
</comment>
<feature type="binding site" evidence="17">
    <location>
        <position position="20"/>
    </location>
    <ligand>
        <name>ATP</name>
        <dbReference type="ChEBI" id="CHEBI:30616"/>
    </ligand>
</feature>
<feature type="binding site" evidence="16">
    <location>
        <begin position="56"/>
        <end position="61"/>
    </location>
    <ligand>
        <name>substrate</name>
    </ligand>
</feature>
<evidence type="ECO:0000256" key="2">
    <source>
        <dbReference type="ARBA" id="ARBA00005967"/>
    </source>
</evidence>
<accession>I1XK52</accession>
<evidence type="ECO:0000256" key="11">
    <source>
        <dbReference type="ARBA" id="ARBA00023098"/>
    </source>
</evidence>
<dbReference type="Proteomes" id="UP000009144">
    <property type="component" value="Chromosome"/>
</dbReference>
<gene>
    <name evidence="20" type="ordered locus">Q7A_1954</name>
</gene>
<dbReference type="GO" id="GO:0005524">
    <property type="term" value="F:ATP binding"/>
    <property type="evidence" value="ECO:0007669"/>
    <property type="project" value="UniProtKB-KW"/>
</dbReference>
<name>I1XK52_METNJ</name>
<dbReference type="GO" id="GO:0046872">
    <property type="term" value="F:metal ion binding"/>
    <property type="evidence" value="ECO:0007669"/>
    <property type="project" value="UniProtKB-KW"/>
</dbReference>
<keyword evidence="6 19" id="KW-0812">Transmembrane</keyword>
<dbReference type="AlphaFoldDB" id="I1XK52"/>
<dbReference type="GO" id="GO:0004143">
    <property type="term" value="F:ATP-dependent diacylglycerol kinase activity"/>
    <property type="evidence" value="ECO:0007669"/>
    <property type="project" value="UniProtKB-EC"/>
</dbReference>
<evidence type="ECO:0000313" key="20">
    <source>
        <dbReference type="EMBL" id="AFI84771.1"/>
    </source>
</evidence>
<dbReference type="Gene3D" id="1.10.287.3610">
    <property type="match status" value="1"/>
</dbReference>
<reference evidence="20 21" key="1">
    <citation type="journal article" date="2012" name="J. Bacteriol.">
        <title>Complete genome sequences of Methylophaga sp. strain JAM1 and Methylophaga sp. strain JAM7.</title>
        <authorList>
            <person name="Villeneuve C."/>
            <person name="Martineau C."/>
            <person name="Mauffrey F."/>
            <person name="Villemur R."/>
        </authorList>
    </citation>
    <scope>NUCLEOTIDE SEQUENCE [LARGE SCALE GENOMIC DNA]</scope>
    <source>
        <strain evidence="20 21">JAM1</strain>
    </source>
</reference>
<keyword evidence="3" id="KW-1003">Cell membrane</keyword>
<evidence type="ECO:0000256" key="3">
    <source>
        <dbReference type="ARBA" id="ARBA00022475"/>
    </source>
</evidence>
<evidence type="ECO:0000256" key="15">
    <source>
        <dbReference type="PIRSR" id="PIRSR600829-1"/>
    </source>
</evidence>
<evidence type="ECO:0000313" key="21">
    <source>
        <dbReference type="Proteomes" id="UP000009144"/>
    </source>
</evidence>
<keyword evidence="12 19" id="KW-0472">Membrane</keyword>
<sequence length="61" mass="6646">MLLFSLALIVVAELLNTALETVVDRIGHEFNTLSGKAKDIGSAAVFVSLVTAFLTWLIILW</sequence>
<evidence type="ECO:0000256" key="8">
    <source>
        <dbReference type="ARBA" id="ARBA00022777"/>
    </source>
</evidence>
<evidence type="ECO:0000256" key="18">
    <source>
        <dbReference type="PIRSR" id="PIRSR600829-4"/>
    </source>
</evidence>
<keyword evidence="7 17" id="KW-0547">Nucleotide-binding</keyword>
<dbReference type="EC" id="2.7.1.107" evidence="20"/>
<keyword evidence="18" id="KW-0460">Magnesium</keyword>
<dbReference type="GO" id="GO:0005886">
    <property type="term" value="C:plasma membrane"/>
    <property type="evidence" value="ECO:0007669"/>
    <property type="project" value="UniProtKB-SubCell"/>
</dbReference>
<evidence type="ECO:0000256" key="4">
    <source>
        <dbReference type="ARBA" id="ARBA00022516"/>
    </source>
</evidence>
<evidence type="ECO:0000256" key="9">
    <source>
        <dbReference type="ARBA" id="ARBA00022840"/>
    </source>
</evidence>
<keyword evidence="8 20" id="KW-0418">Kinase</keyword>
<keyword evidence="5 20" id="KW-0808">Transferase</keyword>
<feature type="active site" description="Proton acceptor" evidence="15">
    <location>
        <position position="13"/>
    </location>
</feature>
<feature type="binding site" evidence="16">
    <location>
        <position position="42"/>
    </location>
    <ligand>
        <name>substrate</name>
    </ligand>
</feature>
<feature type="transmembrane region" description="Helical" evidence="19">
    <location>
        <begin position="41"/>
        <end position="60"/>
    </location>
</feature>
<comment type="similarity">
    <text evidence="2">Belongs to the bacterial diacylglycerol kinase family.</text>
</comment>
<proteinExistence type="inferred from homology"/>
<dbReference type="InterPro" id="IPR000829">
    <property type="entry name" value="DAGK"/>
</dbReference>
<keyword evidence="18" id="KW-0479">Metal-binding</keyword>
<organism evidence="20 21">
    <name type="scientific">Methylophaga nitratireducenticrescens</name>
    <dbReference type="NCBI Taxonomy" id="754476"/>
    <lineage>
        <taxon>Bacteria</taxon>
        <taxon>Pseudomonadati</taxon>
        <taxon>Pseudomonadota</taxon>
        <taxon>Gammaproteobacteria</taxon>
        <taxon>Thiotrichales</taxon>
        <taxon>Piscirickettsiaceae</taxon>
        <taxon>Methylophaga</taxon>
    </lineage>
</organism>
<evidence type="ECO:0000256" key="16">
    <source>
        <dbReference type="PIRSR" id="PIRSR600829-2"/>
    </source>
</evidence>
<dbReference type="eggNOG" id="COG0818">
    <property type="taxonomic scope" value="Bacteria"/>
</dbReference>
<dbReference type="HOGENOM" id="CLU_112343_4_2_6"/>
<feature type="binding site" evidence="17">
    <location>
        <begin position="38"/>
        <end position="39"/>
    </location>
    <ligand>
        <name>ATP</name>
        <dbReference type="ChEBI" id="CHEBI:30616"/>
    </ligand>
</feature>
<dbReference type="GO" id="GO:0008654">
    <property type="term" value="P:phospholipid biosynthetic process"/>
    <property type="evidence" value="ECO:0007669"/>
    <property type="project" value="UniProtKB-KW"/>
</dbReference>
<evidence type="ECO:0000256" key="10">
    <source>
        <dbReference type="ARBA" id="ARBA00022989"/>
    </source>
</evidence>
<evidence type="ECO:0000256" key="5">
    <source>
        <dbReference type="ARBA" id="ARBA00022679"/>
    </source>
</evidence>
<dbReference type="PANTHER" id="PTHR34299">
    <property type="entry name" value="DIACYLGLYCEROL KINASE"/>
    <property type="match status" value="1"/>
</dbReference>
<feature type="binding site" evidence="16">
    <location>
        <position position="13"/>
    </location>
    <ligand>
        <name>substrate</name>
    </ligand>
</feature>
<reference evidence="20 21" key="2">
    <citation type="journal article" date="2013" name="Int. J. Syst. Evol. Microbiol.">
        <title>Methylophaga nitratireducenticrescens sp. nov. and Methylophaga frappieri sp. nov., isolated from the biofilm of the methanol-fed denitrification system treating the seawater at the Montreal Biodome.</title>
        <authorList>
            <person name="Villeneuve C."/>
            <person name="Martineau C."/>
            <person name="Mauffrey F."/>
            <person name="Villemur R."/>
        </authorList>
    </citation>
    <scope>NUCLEOTIDE SEQUENCE [LARGE SCALE GENOMIC DNA]</scope>
    <source>
        <strain evidence="20 21">JAM1</strain>
    </source>
</reference>
<comment type="cofactor">
    <cofactor evidence="18">
        <name>Mg(2+)</name>
        <dbReference type="ChEBI" id="CHEBI:18420"/>
    </cofactor>
    <text evidence="18">Mn(2+), Zn(2+), Cd(2+) and Co(2+) support activity to lesser extents.</text>
</comment>
<dbReference type="EMBL" id="CP003390">
    <property type="protein sequence ID" value="AFI84771.1"/>
    <property type="molecule type" value="Genomic_DNA"/>
</dbReference>
<keyword evidence="11" id="KW-0443">Lipid metabolism</keyword>
<evidence type="ECO:0000256" key="14">
    <source>
        <dbReference type="ARBA" id="ARBA00023264"/>
    </source>
</evidence>
<evidence type="ECO:0000256" key="12">
    <source>
        <dbReference type="ARBA" id="ARBA00023136"/>
    </source>
</evidence>
<evidence type="ECO:0000256" key="7">
    <source>
        <dbReference type="ARBA" id="ARBA00022741"/>
    </source>
</evidence>
<protein>
    <submittedName>
        <fullName evidence="20">Diacylglycerol kinase</fullName>
        <ecNumber evidence="20">2.7.1.107</ecNumber>
    </submittedName>
</protein>
<keyword evidence="4" id="KW-0444">Lipid biosynthesis</keyword>
<evidence type="ECO:0000256" key="17">
    <source>
        <dbReference type="PIRSR" id="PIRSR600829-3"/>
    </source>
</evidence>
<dbReference type="InterPro" id="IPR036945">
    <property type="entry name" value="DAGK_sf"/>
</dbReference>
<keyword evidence="21" id="KW-1185">Reference proteome</keyword>
<evidence type="ECO:0000256" key="1">
    <source>
        <dbReference type="ARBA" id="ARBA00004651"/>
    </source>
</evidence>
<dbReference type="PANTHER" id="PTHR34299:SF1">
    <property type="entry name" value="DIACYLGLYCEROL KINASE"/>
    <property type="match status" value="1"/>
</dbReference>
<evidence type="ECO:0000256" key="19">
    <source>
        <dbReference type="SAM" id="Phobius"/>
    </source>
</evidence>
<dbReference type="Pfam" id="PF01219">
    <property type="entry name" value="DAGK_prokar"/>
    <property type="match status" value="1"/>
</dbReference>
<evidence type="ECO:0000256" key="6">
    <source>
        <dbReference type="ARBA" id="ARBA00022692"/>
    </source>
</evidence>